<sequence>MNPRRVAGVSRLHDSHTLSFQHGRRGAQRGSMAVTIGLFMLVGIVLLESLVLGYQYYLRRQMQNVADMAALAGAQTLSGVNCSSAIAAATSNAALNATTTSLVVDCGNWSPSSAATDHYTILSGIPATDPNAIRVSVTGQMPFAPDWMPSSQVYAQAIAIRNGTPVAVFSIGSGLICSLYASALCGSAVANVNVSMISLLRALGYTVPTNITLAGLNALLSTNSVTMNQLVSAVASVTGVSSLSTTLGLSGVAGNASIPLLSTGATSRGLMTMDSPSSTSTSVATSVLNAQLNALDVITTALGIANKNSAIGAAIGAGGITAQTYLVAPPSIGIGGVGATAYAAQVRVYAHITSAGLTGSVPLLGLVASFDLPIEIDVTGAQATLTSLCTARDSSYNDLASFHVTNPLLQSCVGNITAASVMNPATSCSAGVGSQTILSLVGGLAKINAGLTLQGFANDGDYTLSAGQSVTTGSNPLSLGTTLSQVLTALNTQLVASLLPGASTATGVTGSSSGSNSATGSTTLASALLGATGSTLSTAATAAQTGLSALATLSSALTSTGTQVLSGQQVTVASLLTGTVSAVSSLLTSVQQIVGGLVSGLLYPCGLLGNAQACLASKLSGTATANGTTVYNSLLATAGLVANLLQPVLNSLGLLLSNALQSLLGANLGQATLKLLSLNCLGTDVRLVK</sequence>
<dbReference type="STRING" id="28092.WM40_12975"/>
<accession>A0A0F5JZR0</accession>
<dbReference type="EMBL" id="LAQU01000012">
    <property type="protein sequence ID" value="KKB63160.1"/>
    <property type="molecule type" value="Genomic_DNA"/>
</dbReference>
<dbReference type="AlphaFoldDB" id="A0A0F5JZR0"/>
<dbReference type="Pfam" id="PF13400">
    <property type="entry name" value="Tad"/>
    <property type="match status" value="1"/>
</dbReference>
<feature type="domain" description="Putative Flp pilus-assembly TadG-like N-terminal" evidence="2">
    <location>
        <begin position="30"/>
        <end position="75"/>
    </location>
</feature>
<name>A0A0F5JZR0_9BURK</name>
<evidence type="ECO:0000313" key="4">
    <source>
        <dbReference type="Proteomes" id="UP000033618"/>
    </source>
</evidence>
<keyword evidence="4" id="KW-1185">Reference proteome</keyword>
<evidence type="ECO:0000256" key="1">
    <source>
        <dbReference type="SAM" id="Phobius"/>
    </source>
</evidence>
<dbReference type="PATRIC" id="fig|28092.6.peg.3051"/>
<dbReference type="InterPro" id="IPR028087">
    <property type="entry name" value="Tad_N"/>
</dbReference>
<evidence type="ECO:0000313" key="3">
    <source>
        <dbReference type="EMBL" id="KKB63160.1"/>
    </source>
</evidence>
<protein>
    <recommendedName>
        <fullName evidence="2">Putative Flp pilus-assembly TadG-like N-terminal domain-containing protein</fullName>
    </recommendedName>
</protein>
<dbReference type="RefSeq" id="WP_024903025.1">
    <property type="nucleotide sequence ID" value="NZ_CADFGU010000002.1"/>
</dbReference>
<keyword evidence="1" id="KW-1133">Transmembrane helix</keyword>
<keyword evidence="1" id="KW-0472">Membrane</keyword>
<dbReference type="OrthoDB" id="8534992at2"/>
<evidence type="ECO:0000259" key="2">
    <source>
        <dbReference type="Pfam" id="PF13400"/>
    </source>
</evidence>
<reference evidence="3 4" key="1">
    <citation type="submission" date="2015-03" db="EMBL/GenBank/DDBJ databases">
        <title>Draft Genome Sequence of Burkholderia andropogonis type strain ICMP2807, isolated from Sorghum bicolor.</title>
        <authorList>
            <person name="Lopes-Santos L."/>
            <person name="Castro D.B."/>
            <person name="Ottoboni L.M."/>
            <person name="Park D."/>
            <person name="Weirc B.S."/>
            <person name="Destefano S.A."/>
        </authorList>
    </citation>
    <scope>NUCLEOTIDE SEQUENCE [LARGE SCALE GENOMIC DNA]</scope>
    <source>
        <strain evidence="3 4">ICMP2807</strain>
    </source>
</reference>
<keyword evidence="1" id="KW-0812">Transmembrane</keyword>
<dbReference type="Proteomes" id="UP000033618">
    <property type="component" value="Unassembled WGS sequence"/>
</dbReference>
<comment type="caution">
    <text evidence="3">The sequence shown here is derived from an EMBL/GenBank/DDBJ whole genome shotgun (WGS) entry which is preliminary data.</text>
</comment>
<organism evidence="3 4">
    <name type="scientific">Robbsia andropogonis</name>
    <dbReference type="NCBI Taxonomy" id="28092"/>
    <lineage>
        <taxon>Bacteria</taxon>
        <taxon>Pseudomonadati</taxon>
        <taxon>Pseudomonadota</taxon>
        <taxon>Betaproteobacteria</taxon>
        <taxon>Burkholderiales</taxon>
        <taxon>Burkholderiaceae</taxon>
        <taxon>Robbsia</taxon>
    </lineage>
</organism>
<proteinExistence type="predicted"/>
<feature type="transmembrane region" description="Helical" evidence="1">
    <location>
        <begin position="32"/>
        <end position="57"/>
    </location>
</feature>
<gene>
    <name evidence="3" type="ORF">WM40_12975</name>
</gene>